<proteinExistence type="predicted"/>
<dbReference type="SMART" id="SM00239">
    <property type="entry name" value="C2"/>
    <property type="match status" value="1"/>
</dbReference>
<dbReference type="PANTHER" id="PTHR31425:SF32">
    <property type="entry name" value="MULTIPLE C2 DOMAIN AND TRANSMEMBRANE REGION PROTEIN 9"/>
    <property type="match status" value="1"/>
</dbReference>
<dbReference type="Proteomes" id="UP001152523">
    <property type="component" value="Unassembled WGS sequence"/>
</dbReference>
<dbReference type="InterPro" id="IPR013583">
    <property type="entry name" value="MCTP_C"/>
</dbReference>
<dbReference type="SUPFAM" id="SSF49562">
    <property type="entry name" value="C2 domain (Calcium/lipid-binding domain, CaLB)"/>
    <property type="match status" value="1"/>
</dbReference>
<dbReference type="Pfam" id="PF08372">
    <property type="entry name" value="PRT_C"/>
    <property type="match status" value="1"/>
</dbReference>
<evidence type="ECO:0000256" key="5">
    <source>
        <dbReference type="ARBA" id="ARBA00023136"/>
    </source>
</evidence>
<evidence type="ECO:0000256" key="1">
    <source>
        <dbReference type="ARBA" id="ARBA00004141"/>
    </source>
</evidence>
<dbReference type="InterPro" id="IPR000008">
    <property type="entry name" value="C2_dom"/>
</dbReference>
<protein>
    <recommendedName>
        <fullName evidence="7">C2 domain-containing protein</fullName>
    </recommendedName>
</protein>
<keyword evidence="2 6" id="KW-0812">Transmembrane</keyword>
<evidence type="ECO:0000256" key="4">
    <source>
        <dbReference type="ARBA" id="ARBA00022989"/>
    </source>
</evidence>
<comment type="subcellular location">
    <subcellularLocation>
        <location evidence="1">Membrane</location>
        <topology evidence="1">Multi-pass membrane protein</topology>
    </subcellularLocation>
</comment>
<dbReference type="Pfam" id="PF00168">
    <property type="entry name" value="C2"/>
    <property type="match status" value="2"/>
</dbReference>
<keyword evidence="4 6" id="KW-1133">Transmembrane helix</keyword>
<feature type="non-terminal residue" evidence="8">
    <location>
        <position position="751"/>
    </location>
</feature>
<evidence type="ECO:0000259" key="7">
    <source>
        <dbReference type="PROSITE" id="PS50004"/>
    </source>
</evidence>
<evidence type="ECO:0000313" key="8">
    <source>
        <dbReference type="EMBL" id="CAH9144324.1"/>
    </source>
</evidence>
<dbReference type="AlphaFoldDB" id="A0AAV0G8L7"/>
<reference evidence="8" key="1">
    <citation type="submission" date="2022-07" db="EMBL/GenBank/DDBJ databases">
        <authorList>
            <person name="Macas J."/>
            <person name="Novak P."/>
            <person name="Neumann P."/>
        </authorList>
    </citation>
    <scope>NUCLEOTIDE SEQUENCE</scope>
</reference>
<dbReference type="InterPro" id="IPR035892">
    <property type="entry name" value="C2_domain_sf"/>
</dbReference>
<name>A0AAV0G8L7_9ASTE</name>
<evidence type="ECO:0000256" key="3">
    <source>
        <dbReference type="ARBA" id="ARBA00022737"/>
    </source>
</evidence>
<dbReference type="PANTHER" id="PTHR31425">
    <property type="entry name" value="PHOSPHORIBOSYLANTHRANILATE TRANSFERASE ISOFORM 1"/>
    <property type="match status" value="1"/>
</dbReference>
<gene>
    <name evidence="8" type="ORF">CEPIT_LOCUS41359</name>
</gene>
<feature type="domain" description="C2" evidence="7">
    <location>
        <begin position="343"/>
        <end position="508"/>
    </location>
</feature>
<dbReference type="EMBL" id="CAMAPF010001064">
    <property type="protein sequence ID" value="CAH9144324.1"/>
    <property type="molecule type" value="Genomic_DNA"/>
</dbReference>
<dbReference type="Gene3D" id="2.60.40.150">
    <property type="entry name" value="C2 domain"/>
    <property type="match status" value="1"/>
</dbReference>
<accession>A0AAV0G8L7</accession>
<feature type="transmembrane region" description="Helical" evidence="6">
    <location>
        <begin position="639"/>
        <end position="661"/>
    </location>
</feature>
<dbReference type="GO" id="GO:0016020">
    <property type="term" value="C:membrane"/>
    <property type="evidence" value="ECO:0007669"/>
    <property type="project" value="UniProtKB-SubCell"/>
</dbReference>
<sequence>MMMCDYSGAAVQVPALKAEDQSALMRYHENGRMTQPWIYVKVEKGGQFPKDLGECTVEVKMGVNPAVCAAGGKLAGGRDAAVLVKFLDGIADRIFAVKLASVKDKKLGGSLVLDYQWSGIIRLQRGETEAPAPYGITVNGARVELMISVWLSFHEWDGAVEAPLPGSPAGAVIRSHPSYTYARPKLAYCLVVLLRLEPSKSCKAPLQDGASYYVHGQMGGHQQWTRPLPQPSPYNHIDATPPNCHAFGRTRLWFPVDPSDRESLTFTVVVRPPPVGATKEPPCTVLGSVVVPMDDKGPKLKDGQKQHDGRFMLVKSGDKDELGLILHAAVCIDKGYHVFDDLDSYTSDRSPTSTASALGIAQLHVSIERVEALVPIKKRKDVWTTDPYCVAKYGDKWCTTRTAPAKFGASADPMFKHMCKWKENKLEVYDPSISVLTHAAFGEKFTWEVHDPNTVLTIGVFDNSNMVAVEGKKDEEEGKKKKVEDKNIGKVKVPISTLLMYTRYETVYPLFAVHPELGPQVRMMGMLHVTIELVPRSLGSFFVSYFTPPLPSAHYLQGVPPLEMMPEIRRSAVALEVKKLATCDPPIGGNVVRYMTTPEQGFSRRVLLTNIARLYSACGLRALLQLLGLVLSRRNQMTSVLVSVLLTLLLLCPFLIIPLILSTSIYVGLVNLAAWASWSSTKPSFTHPPYLLELVSFQTTHPDHLDEEADTHPTSRKPEVVKRRYDELRLLAAQFQNFLGDLANLAERIQN</sequence>
<dbReference type="PROSITE" id="PS50004">
    <property type="entry name" value="C2"/>
    <property type="match status" value="1"/>
</dbReference>
<feature type="transmembrane region" description="Helical" evidence="6">
    <location>
        <begin position="614"/>
        <end position="632"/>
    </location>
</feature>
<evidence type="ECO:0000256" key="2">
    <source>
        <dbReference type="ARBA" id="ARBA00022692"/>
    </source>
</evidence>
<keyword evidence="9" id="KW-1185">Reference proteome</keyword>
<evidence type="ECO:0000256" key="6">
    <source>
        <dbReference type="SAM" id="Phobius"/>
    </source>
</evidence>
<organism evidence="8 9">
    <name type="scientific">Cuscuta epithymum</name>
    <dbReference type="NCBI Taxonomy" id="186058"/>
    <lineage>
        <taxon>Eukaryota</taxon>
        <taxon>Viridiplantae</taxon>
        <taxon>Streptophyta</taxon>
        <taxon>Embryophyta</taxon>
        <taxon>Tracheophyta</taxon>
        <taxon>Spermatophyta</taxon>
        <taxon>Magnoliopsida</taxon>
        <taxon>eudicotyledons</taxon>
        <taxon>Gunneridae</taxon>
        <taxon>Pentapetalae</taxon>
        <taxon>asterids</taxon>
        <taxon>lamiids</taxon>
        <taxon>Solanales</taxon>
        <taxon>Convolvulaceae</taxon>
        <taxon>Cuscuteae</taxon>
        <taxon>Cuscuta</taxon>
        <taxon>Cuscuta subgen. Cuscuta</taxon>
    </lineage>
</organism>
<keyword evidence="3" id="KW-0677">Repeat</keyword>
<comment type="caution">
    <text evidence="8">The sequence shown here is derived from an EMBL/GenBank/DDBJ whole genome shotgun (WGS) entry which is preliminary data.</text>
</comment>
<keyword evidence="5 6" id="KW-0472">Membrane</keyword>
<dbReference type="InterPro" id="IPR047259">
    <property type="entry name" value="QUIRKY-like"/>
</dbReference>
<evidence type="ECO:0000313" key="9">
    <source>
        <dbReference type="Proteomes" id="UP001152523"/>
    </source>
</evidence>